<dbReference type="Gene3D" id="2.30.30.440">
    <property type="entry name" value="Domain of unknown function DUF1918"/>
    <property type="match status" value="1"/>
</dbReference>
<protein>
    <recommendedName>
        <fullName evidence="1">DUF1918 domain-containing protein</fullName>
    </recommendedName>
</protein>
<gene>
    <name evidence="2" type="ORF">SAMN05192576_2558</name>
</gene>
<dbReference type="AlphaFoldDB" id="A0A1H0CXF4"/>
<sequence length="76" mass="8866">MYAHEGDRIVVRGHHFDQPEREAEVLDVEHEDGRPPYQVRWVDTGDEELYHPCPDAIIDHVGPQYPPEYEPQLVCS</sequence>
<dbReference type="SUPFAM" id="SSF50118">
    <property type="entry name" value="Cell growth inhibitor/plasmid maintenance toxic component"/>
    <property type="match status" value="1"/>
</dbReference>
<dbReference type="Proteomes" id="UP000199004">
    <property type="component" value="Unassembled WGS sequence"/>
</dbReference>
<reference evidence="2 3" key="1">
    <citation type="submission" date="2016-10" db="EMBL/GenBank/DDBJ databases">
        <authorList>
            <person name="de Groot N.N."/>
        </authorList>
    </citation>
    <scope>NUCLEOTIDE SEQUENCE [LARGE SCALE GENOMIC DNA]</scope>
    <source>
        <strain evidence="2 3">CGMCC 1.11147</strain>
    </source>
</reference>
<dbReference type="STRING" id="1005944.SAMN05192576_2558"/>
<evidence type="ECO:0000259" key="1">
    <source>
        <dbReference type="Pfam" id="PF08940"/>
    </source>
</evidence>
<dbReference type="Pfam" id="PF08940">
    <property type="entry name" value="DUF1918"/>
    <property type="match status" value="1"/>
</dbReference>
<name>A0A1H0CXF4_9ACTN</name>
<keyword evidence="3" id="KW-1185">Reference proteome</keyword>
<dbReference type="RefSeq" id="WP_091025148.1">
    <property type="nucleotide sequence ID" value="NZ_BKAE01000006.1"/>
</dbReference>
<proteinExistence type="predicted"/>
<feature type="domain" description="DUF1918" evidence="1">
    <location>
        <begin position="1"/>
        <end position="58"/>
    </location>
</feature>
<dbReference type="InterPro" id="IPR015035">
    <property type="entry name" value="DUF1918"/>
</dbReference>
<accession>A0A1H0CXF4</accession>
<dbReference type="EMBL" id="FNIC01000003">
    <property type="protein sequence ID" value="SDN62577.1"/>
    <property type="molecule type" value="Genomic_DNA"/>
</dbReference>
<evidence type="ECO:0000313" key="2">
    <source>
        <dbReference type="EMBL" id="SDN62577.1"/>
    </source>
</evidence>
<organism evidence="2 3">
    <name type="scientific">Nocardioides szechwanensis</name>
    <dbReference type="NCBI Taxonomy" id="1005944"/>
    <lineage>
        <taxon>Bacteria</taxon>
        <taxon>Bacillati</taxon>
        <taxon>Actinomycetota</taxon>
        <taxon>Actinomycetes</taxon>
        <taxon>Propionibacteriales</taxon>
        <taxon>Nocardioidaceae</taxon>
        <taxon>Nocardioides</taxon>
    </lineage>
</organism>
<evidence type="ECO:0000313" key="3">
    <source>
        <dbReference type="Proteomes" id="UP000199004"/>
    </source>
</evidence>
<dbReference type="OrthoDB" id="4828144at2"/>